<keyword evidence="2" id="KW-1185">Reference proteome</keyword>
<sequence length="582" mass="67159">MSKEFSITGNKVILNFSEQFFNDVDELLDSKSFLDLTKSFISYHKNESSRVYAYIEQFFINSSVENLAIELVDILKLLTVMNIEEISSKINKYHKLDEQKEGVLKIVEEYYDYWRNLERYSIIEQKKDSRGVGVVNFVELNEKLKNLILQSYRRIEMNITGAWPKVYRQVPAACDASIMIRYFNKDLPEIYNNLNKIPFITQVMIETPYITYTKSNKRDGVFEEVYKNPVLDTNINYPHFFCYPAKVGDNLIYIYFHRDLLTHGVSASNLFELAEVKDIENEKPDAIYIYGPKDKGERKNSFYYDKENELYVGYIAYSDKIDYFGYLKKMVLTLNNVINIKKGYLPIHGAGLSVVLQNNKTVNIVILGDSGAGKSESIEAFRTLAKDYIKELTIVFDDMGSFRIENGKVYAYGTEIGAFVRLDDLDAGYAFKQIDRSVFMNPDKVNSRLIMPVASFDEINKGYEVDFFLYADNYSAVLENAKSIELLDKKSEALRVFKRGGRLAKGTTTETGLVQTYFANPFGPVQKREECDKLLDLYFDTLYKNKVKVGTIKTQLGLENMQFIGPRAAAIELFELIKEIED</sequence>
<dbReference type="EMBL" id="VULQ01000006">
    <property type="protein sequence ID" value="MSS78045.1"/>
    <property type="molecule type" value="Genomic_DNA"/>
</dbReference>
<gene>
    <name evidence="1" type="ORF">FYJ26_06375</name>
</gene>
<reference evidence="1 2" key="1">
    <citation type="submission" date="2019-08" db="EMBL/GenBank/DDBJ databases">
        <title>In-depth cultivation of the pig gut microbiome towards novel bacterial diversity and tailored functional studies.</title>
        <authorList>
            <person name="Wylensek D."/>
            <person name="Hitch T.C.A."/>
            <person name="Clavel T."/>
        </authorList>
    </citation>
    <scope>NUCLEOTIDE SEQUENCE [LARGE SCALE GENOMIC DNA]</scope>
    <source>
        <strain evidence="1 2">WCA-380-WT-2B</strain>
    </source>
</reference>
<keyword evidence="1" id="KW-0808">Transferase</keyword>
<evidence type="ECO:0000313" key="1">
    <source>
        <dbReference type="EMBL" id="MSS78045.1"/>
    </source>
</evidence>
<comment type="caution">
    <text evidence="1">The sequence shown here is derived from an EMBL/GenBank/DDBJ whole genome shotgun (WGS) entry which is preliminary data.</text>
</comment>
<dbReference type="Proteomes" id="UP000441925">
    <property type="component" value="Unassembled WGS sequence"/>
</dbReference>
<evidence type="ECO:0000313" key="2">
    <source>
        <dbReference type="Proteomes" id="UP000441925"/>
    </source>
</evidence>
<dbReference type="AlphaFoldDB" id="A0A6N7VF44"/>
<organism evidence="1 2">
    <name type="scientific">Anaerococcus porci</name>
    <dbReference type="NCBI Taxonomy" id="2652269"/>
    <lineage>
        <taxon>Bacteria</taxon>
        <taxon>Bacillati</taxon>
        <taxon>Bacillota</taxon>
        <taxon>Tissierellia</taxon>
        <taxon>Tissierellales</taxon>
        <taxon>Peptoniphilaceae</taxon>
        <taxon>Anaerococcus</taxon>
    </lineage>
</organism>
<accession>A0A6N7VF44</accession>
<dbReference type="GO" id="GO:0016301">
    <property type="term" value="F:kinase activity"/>
    <property type="evidence" value="ECO:0007669"/>
    <property type="project" value="UniProtKB-KW"/>
</dbReference>
<dbReference type="RefSeq" id="WP_154540783.1">
    <property type="nucleotide sequence ID" value="NZ_VULQ01000006.1"/>
</dbReference>
<keyword evidence="1" id="KW-0418">Kinase</keyword>
<name>A0A6N7VF44_9FIRM</name>
<dbReference type="SUPFAM" id="SSF53795">
    <property type="entry name" value="PEP carboxykinase-like"/>
    <property type="match status" value="1"/>
</dbReference>
<keyword evidence="1" id="KW-0670">Pyruvate</keyword>
<protein>
    <submittedName>
        <fullName evidence="1">Phosphoenolpyruvate carboxykinase</fullName>
    </submittedName>
</protein>
<proteinExistence type="predicted"/>